<dbReference type="SUPFAM" id="SSF51735">
    <property type="entry name" value="NAD(P)-binding Rossmann-fold domains"/>
    <property type="match status" value="1"/>
</dbReference>
<dbReference type="CDD" id="cd05374">
    <property type="entry name" value="17beta-HSD-like_SDR_c"/>
    <property type="match status" value="1"/>
</dbReference>
<dbReference type="OrthoDB" id="9785826at2"/>
<evidence type="ECO:0000313" key="3">
    <source>
        <dbReference type="EMBL" id="PTX53779.1"/>
    </source>
</evidence>
<organism evidence="3 4">
    <name type="scientific">Litoreibacter ponti</name>
    <dbReference type="NCBI Taxonomy" id="1510457"/>
    <lineage>
        <taxon>Bacteria</taxon>
        <taxon>Pseudomonadati</taxon>
        <taxon>Pseudomonadota</taxon>
        <taxon>Alphaproteobacteria</taxon>
        <taxon>Rhodobacterales</taxon>
        <taxon>Roseobacteraceae</taxon>
        <taxon>Litoreibacter</taxon>
    </lineage>
</organism>
<dbReference type="Pfam" id="PF00106">
    <property type="entry name" value="adh_short"/>
    <property type="match status" value="1"/>
</dbReference>
<dbReference type="SMART" id="SM00822">
    <property type="entry name" value="PKS_KR"/>
    <property type="match status" value="1"/>
</dbReference>
<comment type="similarity">
    <text evidence="1">Belongs to the short-chain dehydrogenases/reductases (SDR) family.</text>
</comment>
<dbReference type="AlphaFoldDB" id="A0A2T6BCI4"/>
<dbReference type="PANTHER" id="PTHR43976">
    <property type="entry name" value="SHORT CHAIN DEHYDROGENASE"/>
    <property type="match status" value="1"/>
</dbReference>
<evidence type="ECO:0000313" key="4">
    <source>
        <dbReference type="Proteomes" id="UP000243978"/>
    </source>
</evidence>
<sequence>MKHTQTILITGASRGIGRLTSLALAASGHKVYAGMRDISGRNEDAASNMRAKAQMEGLNLIPLELDVTDEQACQTAIDEIEANGPLDVLINNAGVMPVGLTEAFTMDQAKDVFDVNVYGIMRLTRAALPGMRARKSGLVINLSSSAGRFGMPYFGIYCASKWAVEAYGEALHNELETFGIDCVLIEPSGHGTDLVSTAPAPQDTKRLDAYGDLAAGRDRLLGMFGHMFETDLSGTDANNVAASISRLIEMSGARPIRVQVGHDMGVSAVNEAVAPIQAKLIEMLKPVYRGEAAGG</sequence>
<evidence type="ECO:0000259" key="2">
    <source>
        <dbReference type="SMART" id="SM00822"/>
    </source>
</evidence>
<dbReference type="InterPro" id="IPR057326">
    <property type="entry name" value="KR_dom"/>
</dbReference>
<proteinExistence type="inferred from homology"/>
<evidence type="ECO:0000256" key="1">
    <source>
        <dbReference type="RuleBase" id="RU000363"/>
    </source>
</evidence>
<feature type="domain" description="Ketoreductase" evidence="2">
    <location>
        <begin position="5"/>
        <end position="187"/>
    </location>
</feature>
<dbReference type="PROSITE" id="PS00061">
    <property type="entry name" value="ADH_SHORT"/>
    <property type="match status" value="1"/>
</dbReference>
<dbReference type="InterPro" id="IPR002347">
    <property type="entry name" value="SDR_fam"/>
</dbReference>
<dbReference type="Gene3D" id="3.40.50.720">
    <property type="entry name" value="NAD(P)-binding Rossmann-like Domain"/>
    <property type="match status" value="1"/>
</dbReference>
<keyword evidence="4" id="KW-1185">Reference proteome</keyword>
<comment type="caution">
    <text evidence="3">The sequence shown here is derived from an EMBL/GenBank/DDBJ whole genome shotgun (WGS) entry which is preliminary data.</text>
</comment>
<accession>A0A2T6BCI4</accession>
<reference evidence="3 4" key="1">
    <citation type="submission" date="2018-04" db="EMBL/GenBank/DDBJ databases">
        <title>Genomic Encyclopedia of Archaeal and Bacterial Type Strains, Phase II (KMG-II): from individual species to whole genera.</title>
        <authorList>
            <person name="Goeker M."/>
        </authorList>
    </citation>
    <scope>NUCLEOTIDE SEQUENCE [LARGE SCALE GENOMIC DNA]</scope>
    <source>
        <strain evidence="3 4">DSM 100977</strain>
    </source>
</reference>
<protein>
    <submittedName>
        <fullName evidence="3">NADP-dependent 3-hydroxy acid dehydrogenase YdfG</fullName>
    </submittedName>
</protein>
<dbReference type="RefSeq" id="WP_107847429.1">
    <property type="nucleotide sequence ID" value="NZ_QBKS01000003.1"/>
</dbReference>
<dbReference type="InterPro" id="IPR036291">
    <property type="entry name" value="NAD(P)-bd_dom_sf"/>
</dbReference>
<gene>
    <name evidence="3" type="ORF">C8N43_3822</name>
</gene>
<dbReference type="Proteomes" id="UP000243978">
    <property type="component" value="Unassembled WGS sequence"/>
</dbReference>
<dbReference type="PRINTS" id="PR00081">
    <property type="entry name" value="GDHRDH"/>
</dbReference>
<name>A0A2T6BCI4_9RHOB</name>
<dbReference type="InterPro" id="IPR020904">
    <property type="entry name" value="Sc_DH/Rdtase_CS"/>
</dbReference>
<dbReference type="PRINTS" id="PR00080">
    <property type="entry name" value="SDRFAMILY"/>
</dbReference>
<dbReference type="EMBL" id="QBKS01000003">
    <property type="protein sequence ID" value="PTX53779.1"/>
    <property type="molecule type" value="Genomic_DNA"/>
</dbReference>
<dbReference type="PANTHER" id="PTHR43976:SF9">
    <property type="entry name" value="OXIDOREDUCTASE"/>
    <property type="match status" value="1"/>
</dbReference>
<dbReference type="InterPro" id="IPR051911">
    <property type="entry name" value="SDR_oxidoreductase"/>
</dbReference>